<evidence type="ECO:0008006" key="3">
    <source>
        <dbReference type="Google" id="ProtNLM"/>
    </source>
</evidence>
<sequence>MANIEPEVTLVNNIDHEYESNSIEINENELAMIQAEVGKPMAEARLLLDTCSNLNVVSKDFLDNLESYEKVGYTKSRIRQAAMDYNSNENLIVKLPIRIGTFNTTLTFRVIDHQDAFYDILIGLKALADHKLIVIPHKRTLVRELKDGTYEQLAILNKGIKEEKLLCILERDISNKEGAGNSVFTTCMIK</sequence>
<comment type="caution">
    <text evidence="1">The sequence shown here is derived from an EMBL/GenBank/DDBJ whole genome shotgun (WGS) entry which is preliminary data.</text>
</comment>
<dbReference type="OrthoDB" id="2173926at2759"/>
<reference evidence="1 2" key="1">
    <citation type="submission" date="2016-08" db="EMBL/GenBank/DDBJ databases">
        <title>Genomes of anaerobic fungi encode conserved fungal cellulosomes for biomass hydrolysis.</title>
        <authorList>
            <consortium name="DOE Joint Genome Institute"/>
            <person name="Haitjema C.H."/>
            <person name="Gilmore S.P."/>
            <person name="Henske J.K."/>
            <person name="Solomon K.V."/>
            <person name="De Groot R."/>
            <person name="Kuo A."/>
            <person name="Mondo S.J."/>
            <person name="Salamov A.A."/>
            <person name="Labutti K."/>
            <person name="Zhao Z."/>
            <person name="Chiniquy J."/>
            <person name="Barry K."/>
            <person name="Brewer H.M."/>
            <person name="Purvine S.O."/>
            <person name="Wright A.T."/>
            <person name="Boxma B."/>
            <person name="Van Alen T."/>
            <person name="Hackstein J.H."/>
            <person name="Baker S.E."/>
            <person name="Grigoriev I.V."/>
            <person name="O'Malley M.A."/>
        </authorList>
    </citation>
    <scope>NUCLEOTIDE SEQUENCE [LARGE SCALE GENOMIC DNA]</scope>
    <source>
        <strain evidence="2">finn</strain>
    </source>
</reference>
<keyword evidence="2" id="KW-1185">Reference proteome</keyword>
<dbReference type="InterPro" id="IPR021109">
    <property type="entry name" value="Peptidase_aspartic_dom_sf"/>
</dbReference>
<feature type="non-terminal residue" evidence="1">
    <location>
        <position position="190"/>
    </location>
</feature>
<dbReference type="Gene3D" id="2.40.70.10">
    <property type="entry name" value="Acid Proteases"/>
    <property type="match status" value="1"/>
</dbReference>
<organism evidence="1 2">
    <name type="scientific">Piromyces finnis</name>
    <dbReference type="NCBI Taxonomy" id="1754191"/>
    <lineage>
        <taxon>Eukaryota</taxon>
        <taxon>Fungi</taxon>
        <taxon>Fungi incertae sedis</taxon>
        <taxon>Chytridiomycota</taxon>
        <taxon>Chytridiomycota incertae sedis</taxon>
        <taxon>Neocallimastigomycetes</taxon>
        <taxon>Neocallimastigales</taxon>
        <taxon>Neocallimastigaceae</taxon>
        <taxon>Piromyces</taxon>
    </lineage>
</organism>
<accession>A0A1Y1V1E7</accession>
<gene>
    <name evidence="1" type="ORF">BCR36DRAFT_300468</name>
</gene>
<dbReference type="EMBL" id="MCFH01000042">
    <property type="protein sequence ID" value="ORX45003.1"/>
    <property type="molecule type" value="Genomic_DNA"/>
</dbReference>
<reference evidence="1 2" key="2">
    <citation type="submission" date="2016-08" db="EMBL/GenBank/DDBJ databases">
        <title>Pervasive Adenine N6-methylation of Active Genes in Fungi.</title>
        <authorList>
            <consortium name="DOE Joint Genome Institute"/>
            <person name="Mondo S.J."/>
            <person name="Dannebaum R.O."/>
            <person name="Kuo R.C."/>
            <person name="Labutti K."/>
            <person name="Haridas S."/>
            <person name="Kuo A."/>
            <person name="Salamov A."/>
            <person name="Ahrendt S.R."/>
            <person name="Lipzen A."/>
            <person name="Sullivan W."/>
            <person name="Andreopoulos W.B."/>
            <person name="Clum A."/>
            <person name="Lindquist E."/>
            <person name="Daum C."/>
            <person name="Ramamoorthy G.K."/>
            <person name="Gryganskyi A."/>
            <person name="Culley D."/>
            <person name="Magnuson J.K."/>
            <person name="James T.Y."/>
            <person name="O'Malley M.A."/>
            <person name="Stajich J.E."/>
            <person name="Spatafora J.W."/>
            <person name="Visel A."/>
            <person name="Grigoriev I.V."/>
        </authorList>
    </citation>
    <scope>NUCLEOTIDE SEQUENCE [LARGE SCALE GENOMIC DNA]</scope>
    <source>
        <strain evidence="2">finn</strain>
    </source>
</reference>
<dbReference type="AlphaFoldDB" id="A0A1Y1V1E7"/>
<evidence type="ECO:0000313" key="2">
    <source>
        <dbReference type="Proteomes" id="UP000193719"/>
    </source>
</evidence>
<dbReference type="Proteomes" id="UP000193719">
    <property type="component" value="Unassembled WGS sequence"/>
</dbReference>
<name>A0A1Y1V1E7_9FUNG</name>
<evidence type="ECO:0000313" key="1">
    <source>
        <dbReference type="EMBL" id="ORX45003.1"/>
    </source>
</evidence>
<proteinExistence type="predicted"/>
<protein>
    <recommendedName>
        <fullName evidence="3">Aspartic peptidase DDI1-type domain-containing protein</fullName>
    </recommendedName>
</protein>